<dbReference type="InterPro" id="IPR007329">
    <property type="entry name" value="FMN-bd"/>
</dbReference>
<dbReference type="Pfam" id="PF04205">
    <property type="entry name" value="FMN_bind"/>
    <property type="match status" value="1"/>
</dbReference>
<sequence>MKKFWIKMCSLVLLLFLIGGYNTVLAMREQRDEIARLTAELEGSKMTVSALKEQQAKTTENTAAEALKGADAKNTDGGWKDGTYEGEGQGFGGKVVVEVTIESGEITCIEVKEAQKEDSAYLEMAKDIIEDIVDAQSADVDTISGATFSSTGIREAVTQALEKAE</sequence>
<dbReference type="SMART" id="SM00900">
    <property type="entry name" value="FMN_bind"/>
    <property type="match status" value="1"/>
</dbReference>
<evidence type="ECO:0000256" key="1">
    <source>
        <dbReference type="SAM" id="Coils"/>
    </source>
</evidence>
<comment type="caution">
    <text evidence="4">The sequence shown here is derived from an EMBL/GenBank/DDBJ whole genome shotgun (WGS) entry which is preliminary data.</text>
</comment>
<evidence type="ECO:0000313" key="4">
    <source>
        <dbReference type="EMBL" id="MCC2150013.1"/>
    </source>
</evidence>
<dbReference type="Gene3D" id="3.90.1010.20">
    <property type="match status" value="1"/>
</dbReference>
<gene>
    <name evidence="4" type="ORF">LKD42_12310</name>
</gene>
<proteinExistence type="predicted"/>
<feature type="compositionally biased region" description="Basic and acidic residues" evidence="2">
    <location>
        <begin position="68"/>
        <end position="78"/>
    </location>
</feature>
<dbReference type="EMBL" id="JAJEQE010000052">
    <property type="protein sequence ID" value="MCC2150013.1"/>
    <property type="molecule type" value="Genomic_DNA"/>
</dbReference>
<accession>A0ABS8EYE6</accession>
<evidence type="ECO:0000256" key="2">
    <source>
        <dbReference type="SAM" id="MobiDB-lite"/>
    </source>
</evidence>
<dbReference type="Proteomes" id="UP001299235">
    <property type="component" value="Unassembled WGS sequence"/>
</dbReference>
<organism evidence="4 5">
    <name type="scientific">Hominisplanchenecus faecis</name>
    <dbReference type="NCBI Taxonomy" id="2885351"/>
    <lineage>
        <taxon>Bacteria</taxon>
        <taxon>Bacillati</taxon>
        <taxon>Bacillota</taxon>
        <taxon>Clostridia</taxon>
        <taxon>Lachnospirales</taxon>
        <taxon>Lachnospiraceae</taxon>
        <taxon>Hominisplanchenecus</taxon>
    </lineage>
</organism>
<feature type="coiled-coil region" evidence="1">
    <location>
        <begin position="27"/>
        <end position="54"/>
    </location>
</feature>
<evidence type="ECO:0000259" key="3">
    <source>
        <dbReference type="SMART" id="SM00900"/>
    </source>
</evidence>
<dbReference type="RefSeq" id="WP_248835876.1">
    <property type="nucleotide sequence ID" value="NZ_JAJEQE010000052.1"/>
</dbReference>
<reference evidence="4 5" key="1">
    <citation type="submission" date="2021-10" db="EMBL/GenBank/DDBJ databases">
        <title>Anaerobic single-cell dispensing facilitates the cultivation of human gut bacteria.</title>
        <authorList>
            <person name="Afrizal A."/>
        </authorList>
    </citation>
    <scope>NUCLEOTIDE SEQUENCE [LARGE SCALE GENOMIC DNA]</scope>
    <source>
        <strain evidence="4 5">CLA-AA-H246</strain>
    </source>
</reference>
<feature type="region of interest" description="Disordered" evidence="2">
    <location>
        <begin position="59"/>
        <end position="78"/>
    </location>
</feature>
<keyword evidence="5" id="KW-1185">Reference proteome</keyword>
<keyword evidence="1" id="KW-0175">Coiled coil</keyword>
<protein>
    <submittedName>
        <fullName evidence="4">FMN-binding protein</fullName>
    </submittedName>
</protein>
<evidence type="ECO:0000313" key="5">
    <source>
        <dbReference type="Proteomes" id="UP001299235"/>
    </source>
</evidence>
<name>A0ABS8EYE6_9FIRM</name>
<feature type="domain" description="FMN-binding" evidence="3">
    <location>
        <begin position="90"/>
        <end position="164"/>
    </location>
</feature>